<dbReference type="InterPro" id="IPR013766">
    <property type="entry name" value="Thioredoxin_domain"/>
</dbReference>
<feature type="domain" description="Thioredoxin" evidence="12">
    <location>
        <begin position="45"/>
        <end position="220"/>
    </location>
</feature>
<evidence type="ECO:0000256" key="7">
    <source>
        <dbReference type="ARBA" id="ARBA00023284"/>
    </source>
</evidence>
<sequence length="228" mass="24918">MSESLNQLLADLHAERLTTWAPEALQVNINQRQTLVDAAQHARFVQSGDPIPDFQLLNVEGGTLTREKLTAYGPAVLIFFRFAGCPACNIALPYYQRQLFPKLQALGVPLVAVSPQVPERLIEIKQRHDLRFQVATDKDNTLARQLGILYSFDEASRKAALSKGGGGIGEVTGTGTWELPQPAVVVIGQHGEVIFAEVSPDWLVRTEAQVIVQVVSEALGERAVQIAV</sequence>
<evidence type="ECO:0000256" key="6">
    <source>
        <dbReference type="ARBA" id="ARBA00023157"/>
    </source>
</evidence>
<evidence type="ECO:0000256" key="9">
    <source>
        <dbReference type="ARBA" id="ARBA00038489"/>
    </source>
</evidence>
<evidence type="ECO:0000256" key="2">
    <source>
        <dbReference type="ARBA" id="ARBA00013017"/>
    </source>
</evidence>
<protein>
    <recommendedName>
        <fullName evidence="2">thioredoxin-dependent peroxiredoxin</fullName>
        <ecNumber evidence="2">1.11.1.24</ecNumber>
    </recommendedName>
    <alternativeName>
        <fullName evidence="8">Thioredoxin peroxidase</fullName>
    </alternativeName>
    <alternativeName>
        <fullName evidence="10">Thioredoxin-dependent peroxiredoxin Bcp</fullName>
    </alternativeName>
</protein>
<dbReference type="Proteomes" id="UP000195440">
    <property type="component" value="Unassembled WGS sequence"/>
</dbReference>
<evidence type="ECO:0000256" key="4">
    <source>
        <dbReference type="ARBA" id="ARBA00022862"/>
    </source>
</evidence>
<evidence type="ECO:0000256" key="3">
    <source>
        <dbReference type="ARBA" id="ARBA00022559"/>
    </source>
</evidence>
<dbReference type="InterPro" id="IPR000866">
    <property type="entry name" value="AhpC/TSA"/>
</dbReference>
<dbReference type="RefSeq" id="WP_087265210.1">
    <property type="nucleotide sequence ID" value="NZ_JBJGBV010000003.1"/>
</dbReference>
<evidence type="ECO:0000256" key="8">
    <source>
        <dbReference type="ARBA" id="ARBA00032824"/>
    </source>
</evidence>
<keyword evidence="3" id="KW-0575">Peroxidase</keyword>
<reference evidence="13 14" key="1">
    <citation type="journal article" date="2017" name="Syst. Appl. Microbiol.">
        <title>Pseudomonas caspiana sp. nov., a citrus pathogen in the Pseudomonas syringae phylogenetic group.</title>
        <authorList>
            <person name="Busquets A."/>
            <person name="Gomila M."/>
            <person name="Beiki F."/>
            <person name="Mulet M."/>
            <person name="Rahimian H."/>
            <person name="Garcia-Valdes E."/>
            <person name="Lalucat J."/>
        </authorList>
    </citation>
    <scope>NUCLEOTIDE SEQUENCE [LARGE SCALE GENOMIC DNA]</scope>
    <source>
        <strain evidence="13 14">FBF102</strain>
    </source>
</reference>
<dbReference type="CDD" id="cd02970">
    <property type="entry name" value="PRX_like2"/>
    <property type="match status" value="1"/>
</dbReference>
<dbReference type="AlphaFoldDB" id="A0A1Y3P575"/>
<keyword evidence="6" id="KW-1015">Disulfide bond</keyword>
<organism evidence="13 14">
    <name type="scientific">Pseudomonas caspiana</name>
    <dbReference type="NCBI Taxonomy" id="1451454"/>
    <lineage>
        <taxon>Bacteria</taxon>
        <taxon>Pseudomonadati</taxon>
        <taxon>Pseudomonadota</taxon>
        <taxon>Gammaproteobacteria</taxon>
        <taxon>Pseudomonadales</taxon>
        <taxon>Pseudomonadaceae</taxon>
        <taxon>Pseudomonas</taxon>
    </lineage>
</organism>
<evidence type="ECO:0000256" key="1">
    <source>
        <dbReference type="ARBA" id="ARBA00003330"/>
    </source>
</evidence>
<dbReference type="GO" id="GO:0045454">
    <property type="term" value="P:cell redox homeostasis"/>
    <property type="evidence" value="ECO:0007669"/>
    <property type="project" value="TreeGrafter"/>
</dbReference>
<dbReference type="EC" id="1.11.1.24" evidence="2"/>
<comment type="similarity">
    <text evidence="9">Belongs to the peroxiredoxin family. BCP/PrxQ subfamily.</text>
</comment>
<keyword evidence="7" id="KW-0676">Redox-active center</keyword>
<keyword evidence="5" id="KW-0560">Oxidoreductase</keyword>
<gene>
    <name evidence="13" type="ORF">AUC60_06165</name>
</gene>
<evidence type="ECO:0000313" key="14">
    <source>
        <dbReference type="Proteomes" id="UP000195440"/>
    </source>
</evidence>
<dbReference type="OrthoDB" id="9809746at2"/>
<dbReference type="EMBL" id="LOHF01000003">
    <property type="protein sequence ID" value="OUM74967.1"/>
    <property type="molecule type" value="Genomic_DNA"/>
</dbReference>
<keyword evidence="14" id="KW-1185">Reference proteome</keyword>
<dbReference type="Gene3D" id="3.40.30.10">
    <property type="entry name" value="Glutaredoxin"/>
    <property type="match status" value="1"/>
</dbReference>
<evidence type="ECO:0000256" key="11">
    <source>
        <dbReference type="ARBA" id="ARBA00049091"/>
    </source>
</evidence>
<dbReference type="Pfam" id="PF00578">
    <property type="entry name" value="AhpC-TSA"/>
    <property type="match status" value="1"/>
</dbReference>
<dbReference type="SUPFAM" id="SSF52833">
    <property type="entry name" value="Thioredoxin-like"/>
    <property type="match status" value="1"/>
</dbReference>
<accession>A0A1Y3P575</accession>
<evidence type="ECO:0000313" key="13">
    <source>
        <dbReference type="EMBL" id="OUM74967.1"/>
    </source>
</evidence>
<evidence type="ECO:0000256" key="5">
    <source>
        <dbReference type="ARBA" id="ARBA00023002"/>
    </source>
</evidence>
<dbReference type="GO" id="GO:0008379">
    <property type="term" value="F:thioredoxin peroxidase activity"/>
    <property type="evidence" value="ECO:0007669"/>
    <property type="project" value="TreeGrafter"/>
</dbReference>
<dbReference type="InterPro" id="IPR050924">
    <property type="entry name" value="Peroxiredoxin_BCP/PrxQ"/>
</dbReference>
<dbReference type="GO" id="GO:0005737">
    <property type="term" value="C:cytoplasm"/>
    <property type="evidence" value="ECO:0007669"/>
    <property type="project" value="TreeGrafter"/>
</dbReference>
<evidence type="ECO:0000256" key="10">
    <source>
        <dbReference type="ARBA" id="ARBA00042639"/>
    </source>
</evidence>
<dbReference type="PANTHER" id="PTHR42801">
    <property type="entry name" value="THIOREDOXIN-DEPENDENT PEROXIDE REDUCTASE"/>
    <property type="match status" value="1"/>
</dbReference>
<comment type="function">
    <text evidence="1">Thiol-specific peroxidase that catalyzes the reduction of hydrogen peroxide and organic hydroperoxides to water and alcohols, respectively. Plays a role in cell protection against oxidative stress by detoxifying peroxides and as sensor of hydrogen peroxide-mediated signaling events.</text>
</comment>
<proteinExistence type="inferred from homology"/>
<evidence type="ECO:0000259" key="12">
    <source>
        <dbReference type="PROSITE" id="PS51352"/>
    </source>
</evidence>
<dbReference type="PROSITE" id="PS51352">
    <property type="entry name" value="THIOREDOXIN_2"/>
    <property type="match status" value="1"/>
</dbReference>
<keyword evidence="4" id="KW-0049">Antioxidant</keyword>
<dbReference type="InterPro" id="IPR036249">
    <property type="entry name" value="Thioredoxin-like_sf"/>
</dbReference>
<comment type="catalytic activity">
    <reaction evidence="11">
        <text>a hydroperoxide + [thioredoxin]-dithiol = an alcohol + [thioredoxin]-disulfide + H2O</text>
        <dbReference type="Rhea" id="RHEA:62620"/>
        <dbReference type="Rhea" id="RHEA-COMP:10698"/>
        <dbReference type="Rhea" id="RHEA-COMP:10700"/>
        <dbReference type="ChEBI" id="CHEBI:15377"/>
        <dbReference type="ChEBI" id="CHEBI:29950"/>
        <dbReference type="ChEBI" id="CHEBI:30879"/>
        <dbReference type="ChEBI" id="CHEBI:35924"/>
        <dbReference type="ChEBI" id="CHEBI:50058"/>
        <dbReference type="EC" id="1.11.1.24"/>
    </reaction>
</comment>
<dbReference type="PANTHER" id="PTHR42801:SF7">
    <property type="entry name" value="SLL1159 PROTEIN"/>
    <property type="match status" value="1"/>
</dbReference>
<name>A0A1Y3P575_9PSED</name>
<dbReference type="GO" id="GO:0034599">
    <property type="term" value="P:cellular response to oxidative stress"/>
    <property type="evidence" value="ECO:0007669"/>
    <property type="project" value="TreeGrafter"/>
</dbReference>
<comment type="caution">
    <text evidence="13">The sequence shown here is derived from an EMBL/GenBank/DDBJ whole genome shotgun (WGS) entry which is preliminary data.</text>
</comment>